<keyword evidence="3" id="KW-1185">Reference proteome</keyword>
<dbReference type="KEGG" id="mph:MLP_42450"/>
<gene>
    <name evidence="2" type="ordered locus">MLP_42450</name>
</gene>
<organism evidence="2 3">
    <name type="scientific">Microlunatus phosphovorus (strain ATCC 700054 / DSM 10555 / JCM 9379 / NBRC 101784 / NCIMB 13414 / VKM Ac-1990 / NM-1)</name>
    <dbReference type="NCBI Taxonomy" id="1032480"/>
    <lineage>
        <taxon>Bacteria</taxon>
        <taxon>Bacillati</taxon>
        <taxon>Actinomycetota</taxon>
        <taxon>Actinomycetes</taxon>
        <taxon>Propionibacteriales</taxon>
        <taxon>Propionibacteriaceae</taxon>
        <taxon>Microlunatus</taxon>
    </lineage>
</organism>
<name>F5XSK1_MICPN</name>
<protein>
    <submittedName>
        <fullName evidence="2">Uncharacterized protein</fullName>
    </submittedName>
</protein>
<dbReference type="RefSeq" id="WP_013865095.1">
    <property type="nucleotide sequence ID" value="NC_015635.1"/>
</dbReference>
<reference evidence="2 3" key="1">
    <citation type="submission" date="2011-05" db="EMBL/GenBank/DDBJ databases">
        <title>Whole genome sequence of Microlunatus phosphovorus NM-1.</title>
        <authorList>
            <person name="Hosoyama A."/>
            <person name="Sasaki K."/>
            <person name="Harada T."/>
            <person name="Igarashi R."/>
            <person name="Kawakoshi A."/>
            <person name="Sasagawa M."/>
            <person name="Fukada J."/>
            <person name="Nakamura S."/>
            <person name="Katano Y."/>
            <person name="Hanada S."/>
            <person name="Kamagata Y."/>
            <person name="Nakamura N."/>
            <person name="Yamazaki S."/>
            <person name="Fujita N."/>
        </authorList>
    </citation>
    <scope>NUCLEOTIDE SEQUENCE [LARGE SCALE GENOMIC DNA]</scope>
    <source>
        <strain evidence="3">ATCC 700054 / DSM 10555 / JCM 9379 / NBRC 101784 / NCIMB 13414 / VKM Ac-1990 / NM-1</strain>
    </source>
</reference>
<dbReference type="EMBL" id="AP012204">
    <property type="protein sequence ID" value="BAK37259.1"/>
    <property type="molecule type" value="Genomic_DNA"/>
</dbReference>
<dbReference type="AlphaFoldDB" id="F5XSK1"/>
<dbReference type="OrthoDB" id="4627936at2"/>
<evidence type="ECO:0000313" key="2">
    <source>
        <dbReference type="EMBL" id="BAK37259.1"/>
    </source>
</evidence>
<sequence>MSAHRDELHHLIGSFPEEQVDLVLSDVRRRTQRRMTPPDSASAWIGSFSGPADLSTNPDQLEGFGRN</sequence>
<dbReference type="HOGENOM" id="CLU_2807657_0_0_11"/>
<proteinExistence type="predicted"/>
<dbReference type="eggNOG" id="ENOG502ZSYY">
    <property type="taxonomic scope" value="Bacteria"/>
</dbReference>
<evidence type="ECO:0000256" key="1">
    <source>
        <dbReference type="SAM" id="MobiDB-lite"/>
    </source>
</evidence>
<dbReference type="Proteomes" id="UP000007947">
    <property type="component" value="Chromosome"/>
</dbReference>
<accession>F5XSK1</accession>
<feature type="region of interest" description="Disordered" evidence="1">
    <location>
        <begin position="31"/>
        <end position="67"/>
    </location>
</feature>
<evidence type="ECO:0000313" key="3">
    <source>
        <dbReference type="Proteomes" id="UP000007947"/>
    </source>
</evidence>